<organism evidence="1">
    <name type="scientific">Siphoviridae sp. ctfDm7</name>
    <dbReference type="NCBI Taxonomy" id="2826412"/>
    <lineage>
        <taxon>Viruses</taxon>
        <taxon>Duplodnaviria</taxon>
        <taxon>Heunggongvirae</taxon>
        <taxon>Uroviricota</taxon>
        <taxon>Caudoviricetes</taxon>
    </lineage>
</organism>
<sequence>MYTVRYKSIYRNGGCFFYAQNKVVTEMPDVVKNPVSDVFERWKATIEPVVGKGNFSNDESQTVASNKRVYARLFLLGNPTSRGNLEGDECATTPSFQSESYAVGSKASSKAYEIDDASHKAMVGMGFRRIYGPVRQNNADNSIKRVVSRYSRIYTGTLL</sequence>
<reference evidence="1" key="1">
    <citation type="journal article" date="2021" name="Proc. Natl. Acad. Sci. U.S.A.">
        <title>A Catalog of Tens of Thousands of Viruses from Human Metagenomes Reveals Hidden Associations with Chronic Diseases.</title>
        <authorList>
            <person name="Tisza M.J."/>
            <person name="Buck C.B."/>
        </authorList>
    </citation>
    <scope>NUCLEOTIDE SEQUENCE</scope>
    <source>
        <strain evidence="1">CtfDm7</strain>
    </source>
</reference>
<dbReference type="EMBL" id="BK015092">
    <property type="protein sequence ID" value="DAD90698.1"/>
    <property type="molecule type" value="Genomic_DNA"/>
</dbReference>
<accession>A0A8S5N8Y2</accession>
<name>A0A8S5N8Y2_9CAUD</name>
<evidence type="ECO:0000313" key="1">
    <source>
        <dbReference type="EMBL" id="DAD90698.1"/>
    </source>
</evidence>
<proteinExistence type="predicted"/>
<protein>
    <submittedName>
        <fullName evidence="1">Uncharacterized protein</fullName>
    </submittedName>
</protein>